<evidence type="ECO:0000256" key="4">
    <source>
        <dbReference type="ARBA" id="ARBA00048460"/>
    </source>
</evidence>
<evidence type="ECO:0000256" key="3">
    <source>
        <dbReference type="ARBA" id="ARBA00022679"/>
    </source>
</evidence>
<proteinExistence type="inferred from homology"/>
<feature type="compositionally biased region" description="Low complexity" evidence="5">
    <location>
        <begin position="591"/>
        <end position="617"/>
    </location>
</feature>
<reference evidence="7" key="1">
    <citation type="journal article" date="2019" name="Plant J.">
        <title>Chlorella vulgaris genome assembly and annotation reveals the molecular basis for metabolic acclimation to high light conditions.</title>
        <authorList>
            <person name="Cecchin M."/>
            <person name="Marcolungo L."/>
            <person name="Rossato M."/>
            <person name="Girolomoni L."/>
            <person name="Cosentino E."/>
            <person name="Cuine S."/>
            <person name="Li-Beisson Y."/>
            <person name="Delledonne M."/>
            <person name="Ballottari M."/>
        </authorList>
    </citation>
    <scope>NUCLEOTIDE SEQUENCE</scope>
    <source>
        <strain evidence="7">211/11P</strain>
    </source>
</reference>
<dbReference type="InterPro" id="IPR027417">
    <property type="entry name" value="P-loop_NTPase"/>
</dbReference>
<dbReference type="Gene3D" id="3.40.50.300">
    <property type="entry name" value="P-loop containing nucleotide triphosphate hydrolases"/>
    <property type="match status" value="1"/>
</dbReference>
<dbReference type="Proteomes" id="UP001055712">
    <property type="component" value="Unassembled WGS sequence"/>
</dbReference>
<comment type="similarity">
    <text evidence="1">Belongs to the protein sulfotransferase family.</text>
</comment>
<dbReference type="Pfam" id="PF13469">
    <property type="entry name" value="Sulfotransfer_3"/>
    <property type="match status" value="1"/>
</dbReference>
<evidence type="ECO:0000313" key="7">
    <source>
        <dbReference type="EMBL" id="KAI3431774.1"/>
    </source>
</evidence>
<protein>
    <recommendedName>
        <fullName evidence="2">protein-tyrosine sulfotransferase</fullName>
        <ecNumber evidence="2">2.8.2.20</ecNumber>
    </recommendedName>
</protein>
<feature type="chain" id="PRO_5038888745" description="protein-tyrosine sulfotransferase" evidence="6">
    <location>
        <begin position="31"/>
        <end position="644"/>
    </location>
</feature>
<feature type="compositionally biased region" description="Basic and acidic residues" evidence="5">
    <location>
        <begin position="634"/>
        <end position="644"/>
    </location>
</feature>
<reference evidence="7" key="2">
    <citation type="submission" date="2020-11" db="EMBL/GenBank/DDBJ databases">
        <authorList>
            <person name="Cecchin M."/>
            <person name="Marcolungo L."/>
            <person name="Rossato M."/>
            <person name="Girolomoni L."/>
            <person name="Cosentino E."/>
            <person name="Cuine S."/>
            <person name="Li-Beisson Y."/>
            <person name="Delledonne M."/>
            <person name="Ballottari M."/>
        </authorList>
    </citation>
    <scope>NUCLEOTIDE SEQUENCE</scope>
    <source>
        <strain evidence="7">211/11P</strain>
        <tissue evidence="7">Whole cell</tissue>
    </source>
</reference>
<dbReference type="Gene3D" id="1.25.40.10">
    <property type="entry name" value="Tetratricopeptide repeat domain"/>
    <property type="match status" value="1"/>
</dbReference>
<organism evidence="7 8">
    <name type="scientific">Chlorella vulgaris</name>
    <name type="common">Green alga</name>
    <dbReference type="NCBI Taxonomy" id="3077"/>
    <lineage>
        <taxon>Eukaryota</taxon>
        <taxon>Viridiplantae</taxon>
        <taxon>Chlorophyta</taxon>
        <taxon>core chlorophytes</taxon>
        <taxon>Trebouxiophyceae</taxon>
        <taxon>Chlorellales</taxon>
        <taxon>Chlorellaceae</taxon>
        <taxon>Chlorella clade</taxon>
        <taxon>Chlorella</taxon>
    </lineage>
</organism>
<dbReference type="SUPFAM" id="SSF52540">
    <property type="entry name" value="P-loop containing nucleoside triphosphate hydrolases"/>
    <property type="match status" value="1"/>
</dbReference>
<feature type="signal peptide" evidence="6">
    <location>
        <begin position="1"/>
        <end position="30"/>
    </location>
</feature>
<dbReference type="EMBL" id="SIDB01000006">
    <property type="protein sequence ID" value="KAI3431774.1"/>
    <property type="molecule type" value="Genomic_DNA"/>
</dbReference>
<gene>
    <name evidence="7" type="ORF">D9Q98_010530</name>
</gene>
<name>A0A9D4TQK8_CHLVU</name>
<evidence type="ECO:0000256" key="1">
    <source>
        <dbReference type="ARBA" id="ARBA00009988"/>
    </source>
</evidence>
<evidence type="ECO:0000256" key="2">
    <source>
        <dbReference type="ARBA" id="ARBA00013262"/>
    </source>
</evidence>
<dbReference type="PANTHER" id="PTHR12788:SF10">
    <property type="entry name" value="PROTEIN-TYROSINE SULFOTRANSFERASE"/>
    <property type="match status" value="1"/>
</dbReference>
<dbReference type="InterPro" id="IPR011990">
    <property type="entry name" value="TPR-like_helical_dom_sf"/>
</dbReference>
<sequence>MTCRRLAVTAAAAVAAAILLLLGVPPLTAAQQGGAAADSDARVAALRRTLDSHPANFNAALELATTLHQLDHAAPNGGKRVPEAAAAYRRAAQLAASPAARAYVNSNLGALLLAGGRVGEAADAMHETLALARQLDMQRSDLYVGTLFNLAKAEQQLGRQEASQALMGQVLELADGVAGGTYLKAWAALKAPSPAQLKEMAACARYLRRKRTGVDEAGLSGRQRTAWHELQARWSWLDGLSEADQSWIGFGLFHAYQQAGRFEDAWRALHEANQLQDRAAPYDPAQDDANTAAILAMFQPPKPASADPAEATYAALMRGAAGFSGGPTRPIFVVGMPRSGSTLVEQILASHSQVWGAGEDTALAPLLPDLLAVLRGGGEVRAAEIQEVGLRYQAEMRGRVPPERAESVVWIVDKMLRNMWNVGFIAMMLPDACILHAARHPADAALSCYAQPFEGRGTPWASNLTAIAHQVELVQRLADHWDVVLPGRVLHVRYEDLIRDQQRTTRRMLQHCGIPWEPGVLDFYTTQRTVATASLAQVRQRLYADSVLQYRRYAAHLAPLLSPMRHWILRYEREAGLESSAALLAEVLGGGEAQQQQQQQQQAAGGPGSSSGSSSGSSRGGSRGGGTSGGPVSRGDKEKARDEL</sequence>
<dbReference type="SUPFAM" id="SSF48452">
    <property type="entry name" value="TPR-like"/>
    <property type="match status" value="1"/>
</dbReference>
<feature type="region of interest" description="Disordered" evidence="5">
    <location>
        <begin position="591"/>
        <end position="644"/>
    </location>
</feature>
<keyword evidence="6" id="KW-0732">Signal</keyword>
<dbReference type="EC" id="2.8.2.20" evidence="2"/>
<dbReference type="OrthoDB" id="512956at2759"/>
<dbReference type="AlphaFoldDB" id="A0A9D4TQK8"/>
<accession>A0A9D4TQK8</accession>
<feature type="compositionally biased region" description="Gly residues" evidence="5">
    <location>
        <begin position="618"/>
        <end position="629"/>
    </location>
</feature>
<dbReference type="PANTHER" id="PTHR12788">
    <property type="entry name" value="PROTEIN-TYROSINE SULFOTRANSFERASE 2"/>
    <property type="match status" value="1"/>
</dbReference>
<evidence type="ECO:0000313" key="8">
    <source>
        <dbReference type="Proteomes" id="UP001055712"/>
    </source>
</evidence>
<keyword evidence="8" id="KW-1185">Reference proteome</keyword>
<dbReference type="GO" id="GO:0005794">
    <property type="term" value="C:Golgi apparatus"/>
    <property type="evidence" value="ECO:0007669"/>
    <property type="project" value="TreeGrafter"/>
</dbReference>
<dbReference type="InterPro" id="IPR026634">
    <property type="entry name" value="TPST-like"/>
</dbReference>
<dbReference type="GO" id="GO:0008476">
    <property type="term" value="F:protein-tyrosine sulfotransferase activity"/>
    <property type="evidence" value="ECO:0007669"/>
    <property type="project" value="UniProtKB-EC"/>
</dbReference>
<evidence type="ECO:0000256" key="6">
    <source>
        <dbReference type="SAM" id="SignalP"/>
    </source>
</evidence>
<keyword evidence="3" id="KW-0808">Transferase</keyword>
<evidence type="ECO:0000256" key="5">
    <source>
        <dbReference type="SAM" id="MobiDB-lite"/>
    </source>
</evidence>
<comment type="caution">
    <text evidence="7">The sequence shown here is derived from an EMBL/GenBank/DDBJ whole genome shotgun (WGS) entry which is preliminary data.</text>
</comment>
<comment type="catalytic activity">
    <reaction evidence="4">
        <text>L-tyrosyl-[protein] + 3'-phosphoadenylyl sulfate = O-sulfo-L-tyrosine-[protein] + adenosine 3',5'-bisphosphate + H(+)</text>
        <dbReference type="Rhea" id="RHEA:16801"/>
        <dbReference type="Rhea" id="RHEA-COMP:10136"/>
        <dbReference type="Rhea" id="RHEA-COMP:11688"/>
        <dbReference type="ChEBI" id="CHEBI:15378"/>
        <dbReference type="ChEBI" id="CHEBI:46858"/>
        <dbReference type="ChEBI" id="CHEBI:58339"/>
        <dbReference type="ChEBI" id="CHEBI:58343"/>
        <dbReference type="ChEBI" id="CHEBI:65286"/>
        <dbReference type="EC" id="2.8.2.20"/>
    </reaction>
</comment>